<dbReference type="CDD" id="cd05288">
    <property type="entry name" value="PGDH"/>
    <property type="match status" value="1"/>
</dbReference>
<dbReference type="PANTHER" id="PTHR43205:SF7">
    <property type="entry name" value="PROSTAGLANDIN REDUCTASE 1"/>
    <property type="match status" value="1"/>
</dbReference>
<feature type="domain" description="Enoyl reductase (ER)" evidence="2">
    <location>
        <begin position="17"/>
        <end position="333"/>
    </location>
</feature>
<sequence>MNKRLNRQVQLAARPEGLPKPADWAITEEPVSEPGPEEVLVKVRYISVDPAMRGWMNDRPSYVPVLGLGAVMRALTVGEVVASNSAAHRVGDWVAGIDGVQDYAVSDGSQYMKIDTGLASPQTYLNTLGIAGLTAYCGLLEVGQLQAGNTVLVSGAAGSVGAHVGQIAKLKGGRVVGIAGGPEKCAYLIDELGFDAVIDYKKENLYRNLGRACPDGVDLFFDNVGGDTLNTGLAFINVGARVVICGAISQYNETKSFQGPSNYIRLLMRRSRMEGFIYFDFRDKWPGMLKDLASWRAEGKIVCREDITEGPVDIFPDTLLRLFSGENFGKLMIKLPE</sequence>
<dbReference type="FunFam" id="3.40.50.720:FF:000121">
    <property type="entry name" value="Prostaglandin reductase 2"/>
    <property type="match status" value="1"/>
</dbReference>
<dbReference type="Pfam" id="PF00107">
    <property type="entry name" value="ADH_zinc_N"/>
    <property type="match status" value="1"/>
</dbReference>
<dbReference type="EMBL" id="UINC01035925">
    <property type="protein sequence ID" value="SVB29103.1"/>
    <property type="molecule type" value="Genomic_DNA"/>
</dbReference>
<dbReference type="Gene3D" id="3.40.50.720">
    <property type="entry name" value="NAD(P)-binding Rossmann-like Domain"/>
    <property type="match status" value="1"/>
</dbReference>
<dbReference type="SUPFAM" id="SSF50129">
    <property type="entry name" value="GroES-like"/>
    <property type="match status" value="1"/>
</dbReference>
<evidence type="ECO:0000256" key="1">
    <source>
        <dbReference type="ARBA" id="ARBA00023002"/>
    </source>
</evidence>
<accession>A0A382CUW3</accession>
<dbReference type="PANTHER" id="PTHR43205">
    <property type="entry name" value="PROSTAGLANDIN REDUCTASE"/>
    <property type="match status" value="1"/>
</dbReference>
<gene>
    <name evidence="3" type="ORF">METZ01_LOCUS181957</name>
</gene>
<evidence type="ECO:0000313" key="3">
    <source>
        <dbReference type="EMBL" id="SVB29103.1"/>
    </source>
</evidence>
<dbReference type="InterPro" id="IPR020843">
    <property type="entry name" value="ER"/>
</dbReference>
<proteinExistence type="predicted"/>
<dbReference type="SUPFAM" id="SSF51735">
    <property type="entry name" value="NAD(P)-binding Rossmann-fold domains"/>
    <property type="match status" value="1"/>
</dbReference>
<dbReference type="InterPro" id="IPR036291">
    <property type="entry name" value="NAD(P)-bd_dom_sf"/>
</dbReference>
<evidence type="ECO:0000259" key="2">
    <source>
        <dbReference type="SMART" id="SM00829"/>
    </source>
</evidence>
<dbReference type="InterPro" id="IPR013149">
    <property type="entry name" value="ADH-like_C"/>
</dbReference>
<reference evidence="3" key="1">
    <citation type="submission" date="2018-05" db="EMBL/GenBank/DDBJ databases">
        <authorList>
            <person name="Lanie J.A."/>
            <person name="Ng W.-L."/>
            <person name="Kazmierczak K.M."/>
            <person name="Andrzejewski T.M."/>
            <person name="Davidsen T.M."/>
            <person name="Wayne K.J."/>
            <person name="Tettelin H."/>
            <person name="Glass J.I."/>
            <person name="Rusch D."/>
            <person name="Podicherti R."/>
            <person name="Tsui H.-C.T."/>
            <person name="Winkler M.E."/>
        </authorList>
    </citation>
    <scope>NUCLEOTIDE SEQUENCE</scope>
</reference>
<dbReference type="InterPro" id="IPR041694">
    <property type="entry name" value="ADH_N_2"/>
</dbReference>
<dbReference type="Gene3D" id="3.90.180.10">
    <property type="entry name" value="Medium-chain alcohol dehydrogenases, catalytic domain"/>
    <property type="match status" value="1"/>
</dbReference>
<dbReference type="InterPro" id="IPR011032">
    <property type="entry name" value="GroES-like_sf"/>
</dbReference>
<name>A0A382CUW3_9ZZZZ</name>
<dbReference type="AlphaFoldDB" id="A0A382CUW3"/>
<dbReference type="GO" id="GO:0016628">
    <property type="term" value="F:oxidoreductase activity, acting on the CH-CH group of donors, NAD or NADP as acceptor"/>
    <property type="evidence" value="ECO:0007669"/>
    <property type="project" value="InterPro"/>
</dbReference>
<organism evidence="3">
    <name type="scientific">marine metagenome</name>
    <dbReference type="NCBI Taxonomy" id="408172"/>
    <lineage>
        <taxon>unclassified sequences</taxon>
        <taxon>metagenomes</taxon>
        <taxon>ecological metagenomes</taxon>
    </lineage>
</organism>
<dbReference type="Pfam" id="PF16884">
    <property type="entry name" value="ADH_N_2"/>
    <property type="match status" value="1"/>
</dbReference>
<dbReference type="SMART" id="SM00829">
    <property type="entry name" value="PKS_ER"/>
    <property type="match status" value="1"/>
</dbReference>
<protein>
    <recommendedName>
        <fullName evidence="2">Enoyl reductase (ER) domain-containing protein</fullName>
    </recommendedName>
</protein>
<dbReference type="InterPro" id="IPR045010">
    <property type="entry name" value="MDR_fam"/>
</dbReference>
<keyword evidence="1" id="KW-0560">Oxidoreductase</keyword>